<feature type="region of interest" description="Disordered" evidence="1">
    <location>
        <begin position="1"/>
        <end position="28"/>
    </location>
</feature>
<dbReference type="STRING" id="542832.A0A3M6VEL7"/>
<dbReference type="AlphaFoldDB" id="A0A3M6VEL7"/>
<evidence type="ECO:0000313" key="4">
    <source>
        <dbReference type="Proteomes" id="UP000282087"/>
    </source>
</evidence>
<dbReference type="PANTHER" id="PTHR43102">
    <property type="entry name" value="SLR1143 PROTEIN"/>
    <property type="match status" value="1"/>
</dbReference>
<organism evidence="2 4">
    <name type="scientific">Peronospora effusa</name>
    <dbReference type="NCBI Taxonomy" id="542832"/>
    <lineage>
        <taxon>Eukaryota</taxon>
        <taxon>Sar</taxon>
        <taxon>Stramenopiles</taxon>
        <taxon>Oomycota</taxon>
        <taxon>Peronosporomycetes</taxon>
        <taxon>Peronosporales</taxon>
        <taxon>Peronosporaceae</taxon>
        <taxon>Peronospora</taxon>
    </lineage>
</organism>
<feature type="compositionally biased region" description="Polar residues" evidence="1">
    <location>
        <begin position="10"/>
        <end position="25"/>
    </location>
</feature>
<name>A0A3M6VEL7_9STRA</name>
<gene>
    <name evidence="3" type="ORF">DD237_006831</name>
    <name evidence="2" type="ORF">DD238_006430</name>
</gene>
<dbReference type="Proteomes" id="UP000286097">
    <property type="component" value="Unassembled WGS sequence"/>
</dbReference>
<comment type="caution">
    <text evidence="2">The sequence shown here is derived from an EMBL/GenBank/DDBJ whole genome shotgun (WGS) entry which is preliminary data.</text>
</comment>
<proteinExistence type="predicted"/>
<evidence type="ECO:0000313" key="3">
    <source>
        <dbReference type="EMBL" id="RQM13430.1"/>
    </source>
</evidence>
<accession>A0A3M6VEL7</accession>
<protein>
    <submittedName>
        <fullName evidence="2">Uncharacterized protein</fullName>
    </submittedName>
</protein>
<dbReference type="Proteomes" id="UP000282087">
    <property type="component" value="Unassembled WGS sequence"/>
</dbReference>
<evidence type="ECO:0000256" key="1">
    <source>
        <dbReference type="SAM" id="MobiDB-lite"/>
    </source>
</evidence>
<dbReference type="PANTHER" id="PTHR43102:SF2">
    <property type="entry name" value="GAF DOMAIN-CONTAINING PROTEIN"/>
    <property type="match status" value="1"/>
</dbReference>
<evidence type="ECO:0000313" key="5">
    <source>
        <dbReference type="Proteomes" id="UP000286097"/>
    </source>
</evidence>
<dbReference type="EMBL" id="QLLG01000311">
    <property type="protein sequence ID" value="RMX64441.1"/>
    <property type="molecule type" value="Genomic_DNA"/>
</dbReference>
<evidence type="ECO:0000313" key="2">
    <source>
        <dbReference type="EMBL" id="RMX64441.1"/>
    </source>
</evidence>
<sequence>MHQILEEGPASSTQLNTSSVSPSNRSTRKVRLSDRELIQRVQRVAIPERRVDLGKLSSKRGWKRVRIGVTNGMKVHFRVRHAQSRQCQVLGEGEIRTRISKLLALVRDPSESESNALLRALYGSHFIYTSLLHAIPNTERGSLVLSPGTNRSAMGQQLMVRTVSFAHQRLAFYPRPSTSVASTSMTASESSDSSHQVKNEQCCYIELLTPTQEGFQMSFCTLDAADVLAGKAPSDRVISLHPISGWLIAEPSPRNPETLRITFQAAFLGNVPGGCDSRVAQDRLLFLARDWKRYFVDEIFDTNGQFLVEYGKHS</sequence>
<keyword evidence="4" id="KW-1185">Reference proteome</keyword>
<reference evidence="4 5" key="1">
    <citation type="submission" date="2018-06" db="EMBL/GenBank/DDBJ databases">
        <title>Comparative genomics of downy mildews reveals potential adaptations to biotrophy.</title>
        <authorList>
            <person name="Fletcher K."/>
            <person name="Klosterman S.J."/>
            <person name="Derevnina L."/>
            <person name="Martin F."/>
            <person name="Koike S."/>
            <person name="Reyes Chin-Wo S."/>
            <person name="Mou B."/>
            <person name="Michelmore R."/>
        </authorList>
    </citation>
    <scope>NUCLEOTIDE SEQUENCE [LARGE SCALE GENOMIC DNA]</scope>
    <source>
        <strain evidence="3 5">R13</strain>
        <strain evidence="2 4">R14</strain>
    </source>
</reference>
<dbReference type="VEuPathDB" id="FungiDB:DD237_006831"/>
<dbReference type="EMBL" id="QKXF01000258">
    <property type="protein sequence ID" value="RQM13430.1"/>
    <property type="molecule type" value="Genomic_DNA"/>
</dbReference>